<dbReference type="EMBL" id="CABVII010000074">
    <property type="protein sequence ID" value="VVP57986.1"/>
    <property type="molecule type" value="Genomic_DNA"/>
</dbReference>
<proteinExistence type="predicted"/>
<organism evidence="1 2">
    <name type="scientific">Pseudomonas fluorescens</name>
    <dbReference type="NCBI Taxonomy" id="294"/>
    <lineage>
        <taxon>Bacteria</taxon>
        <taxon>Pseudomonadati</taxon>
        <taxon>Pseudomonadota</taxon>
        <taxon>Gammaproteobacteria</taxon>
        <taxon>Pseudomonadales</taxon>
        <taxon>Pseudomonadaceae</taxon>
        <taxon>Pseudomonas</taxon>
    </lineage>
</organism>
<sequence length="98" mass="11449">MTFTRFRLHRHFCGTPASLCGLDKRSKCLKQQSKWHPHPGKIELANTTEVIPKHRVVFIGSFMFVQRLLKIRQLEQIDKTYITACTTFISLLHKHTSL</sequence>
<name>A0A5E7Q747_PSEFL</name>
<gene>
    <name evidence="1" type="ORF">PS862_05884</name>
</gene>
<dbReference type="AlphaFoldDB" id="A0A5E7Q747"/>
<accession>A0A5E7Q747</accession>
<reference evidence="1 2" key="1">
    <citation type="submission" date="2019-09" db="EMBL/GenBank/DDBJ databases">
        <authorList>
            <person name="Chandra G."/>
            <person name="Truman W A."/>
        </authorList>
    </citation>
    <scope>NUCLEOTIDE SEQUENCE [LARGE SCALE GENOMIC DNA]</scope>
    <source>
        <strain evidence="1">PS862</strain>
    </source>
</reference>
<evidence type="ECO:0000313" key="2">
    <source>
        <dbReference type="Proteomes" id="UP000385207"/>
    </source>
</evidence>
<evidence type="ECO:0000313" key="1">
    <source>
        <dbReference type="EMBL" id="VVP57986.1"/>
    </source>
</evidence>
<dbReference type="Proteomes" id="UP000385207">
    <property type="component" value="Unassembled WGS sequence"/>
</dbReference>
<protein>
    <submittedName>
        <fullName evidence="1">Uncharacterized protein</fullName>
    </submittedName>
</protein>